<dbReference type="PROSITE" id="PS00211">
    <property type="entry name" value="ABC_TRANSPORTER_1"/>
    <property type="match status" value="1"/>
</dbReference>
<dbReference type="RefSeq" id="WP_153489664.1">
    <property type="nucleotide sequence ID" value="NZ_VWNA01000003.1"/>
</dbReference>
<dbReference type="InterPro" id="IPR027417">
    <property type="entry name" value="P-loop_NTPase"/>
</dbReference>
<dbReference type="PANTHER" id="PTHR43820">
    <property type="entry name" value="HIGH-AFFINITY BRANCHED-CHAIN AMINO ACID TRANSPORT ATP-BINDING PROTEIN LIVF"/>
    <property type="match status" value="1"/>
</dbReference>
<keyword evidence="5" id="KW-0029">Amino-acid transport</keyword>
<dbReference type="CDD" id="cd03224">
    <property type="entry name" value="ABC_TM1139_LivF_branched"/>
    <property type="match status" value="1"/>
</dbReference>
<dbReference type="GO" id="GO:0015807">
    <property type="term" value="P:L-amino acid transport"/>
    <property type="evidence" value="ECO:0007669"/>
    <property type="project" value="TreeGrafter"/>
</dbReference>
<evidence type="ECO:0000256" key="2">
    <source>
        <dbReference type="ARBA" id="ARBA00022448"/>
    </source>
</evidence>
<dbReference type="PANTHER" id="PTHR43820:SF4">
    <property type="entry name" value="HIGH-AFFINITY BRANCHED-CHAIN AMINO ACID TRANSPORT ATP-BINDING PROTEIN LIVF"/>
    <property type="match status" value="1"/>
</dbReference>
<dbReference type="GO" id="GO:0016887">
    <property type="term" value="F:ATP hydrolysis activity"/>
    <property type="evidence" value="ECO:0007669"/>
    <property type="project" value="InterPro"/>
</dbReference>
<protein>
    <submittedName>
        <fullName evidence="7">ABC transporter ATP-binding protein</fullName>
    </submittedName>
</protein>
<comment type="caution">
    <text evidence="7">The sequence shown here is derived from an EMBL/GenBank/DDBJ whole genome shotgun (WGS) entry which is preliminary data.</text>
</comment>
<dbReference type="SMART" id="SM00382">
    <property type="entry name" value="AAA"/>
    <property type="match status" value="1"/>
</dbReference>
<dbReference type="AlphaFoldDB" id="A0A6A7Y8G5"/>
<sequence>MLKVDALQVRYGEAIAVERLDLHVAQGSVLALIGANGAGKSSTLAAISGLVLPAQGRILFEGRDVSRLPPEARSRLGISLAPEGRRVFSALTVAENLLLGGAMHHSPAERAAREAEMLELFPVLKRFYRARAGTLSGGQQQMLALARALMSRPKLLMIDEPSLGLAPKIVDDVFDLLTALKASGLTMLLVEQNVALALDLADQAVVLASGRAVLSGSAQEVAASDLVRQAYLGH</sequence>
<evidence type="ECO:0000259" key="6">
    <source>
        <dbReference type="PROSITE" id="PS50893"/>
    </source>
</evidence>
<keyword evidence="8" id="KW-1185">Reference proteome</keyword>
<dbReference type="InterPro" id="IPR003439">
    <property type="entry name" value="ABC_transporter-like_ATP-bd"/>
</dbReference>
<evidence type="ECO:0000256" key="4">
    <source>
        <dbReference type="ARBA" id="ARBA00022840"/>
    </source>
</evidence>
<dbReference type="InterPro" id="IPR017871">
    <property type="entry name" value="ABC_transporter-like_CS"/>
</dbReference>
<dbReference type="GO" id="GO:0015658">
    <property type="term" value="F:branched-chain amino acid transmembrane transporter activity"/>
    <property type="evidence" value="ECO:0007669"/>
    <property type="project" value="TreeGrafter"/>
</dbReference>
<comment type="similarity">
    <text evidence="1">Belongs to the ABC transporter superfamily.</text>
</comment>
<keyword evidence="3" id="KW-0547">Nucleotide-binding</keyword>
<keyword evidence="2" id="KW-0813">Transport</keyword>
<dbReference type="Proteomes" id="UP000332515">
    <property type="component" value="Unassembled WGS sequence"/>
</dbReference>
<dbReference type="SUPFAM" id="SSF52540">
    <property type="entry name" value="P-loop containing nucleoside triphosphate hydrolases"/>
    <property type="match status" value="1"/>
</dbReference>
<proteinExistence type="inferred from homology"/>
<evidence type="ECO:0000313" key="8">
    <source>
        <dbReference type="Proteomes" id="UP000332515"/>
    </source>
</evidence>
<evidence type="ECO:0000256" key="5">
    <source>
        <dbReference type="ARBA" id="ARBA00022970"/>
    </source>
</evidence>
<evidence type="ECO:0000256" key="3">
    <source>
        <dbReference type="ARBA" id="ARBA00022741"/>
    </source>
</evidence>
<organism evidence="7 8">
    <name type="scientific">Segnochrobactrum spirostomi</name>
    <dbReference type="NCBI Taxonomy" id="2608987"/>
    <lineage>
        <taxon>Bacteria</taxon>
        <taxon>Pseudomonadati</taxon>
        <taxon>Pseudomonadota</taxon>
        <taxon>Alphaproteobacteria</taxon>
        <taxon>Hyphomicrobiales</taxon>
        <taxon>Segnochrobactraceae</taxon>
        <taxon>Segnochrobactrum</taxon>
    </lineage>
</organism>
<dbReference type="PROSITE" id="PS50893">
    <property type="entry name" value="ABC_TRANSPORTER_2"/>
    <property type="match status" value="1"/>
</dbReference>
<gene>
    <name evidence="7" type="ORF">F0357_21345</name>
</gene>
<dbReference type="Pfam" id="PF00005">
    <property type="entry name" value="ABC_tran"/>
    <property type="match status" value="1"/>
</dbReference>
<dbReference type="InterPro" id="IPR003593">
    <property type="entry name" value="AAA+_ATPase"/>
</dbReference>
<evidence type="ECO:0000256" key="1">
    <source>
        <dbReference type="ARBA" id="ARBA00005417"/>
    </source>
</evidence>
<keyword evidence="4 7" id="KW-0067">ATP-binding</keyword>
<dbReference type="Gene3D" id="3.40.50.300">
    <property type="entry name" value="P-loop containing nucleotide triphosphate hydrolases"/>
    <property type="match status" value="1"/>
</dbReference>
<feature type="domain" description="ABC transporter" evidence="6">
    <location>
        <begin position="2"/>
        <end position="234"/>
    </location>
</feature>
<accession>A0A6A7Y8G5</accession>
<name>A0A6A7Y8G5_9HYPH</name>
<evidence type="ECO:0000313" key="7">
    <source>
        <dbReference type="EMBL" id="MQT15156.1"/>
    </source>
</evidence>
<dbReference type="GO" id="GO:0005524">
    <property type="term" value="F:ATP binding"/>
    <property type="evidence" value="ECO:0007669"/>
    <property type="project" value="UniProtKB-KW"/>
</dbReference>
<reference evidence="7 8" key="1">
    <citation type="submission" date="2019-09" db="EMBL/GenBank/DDBJ databases">
        <title>Segnochrobactrum spirostomi gen. nov., sp. nov., isolated from the ciliate Spirostomum cf. yagiui and description of a novel family, Segnochrobactraceae fam. nov. within the order Rhizobiales of the class Alphaproteobacteria.</title>
        <authorList>
            <person name="Akter S."/>
            <person name="Shazib S.U.A."/>
            <person name="Shin M.K."/>
        </authorList>
    </citation>
    <scope>NUCLEOTIDE SEQUENCE [LARGE SCALE GENOMIC DNA]</scope>
    <source>
        <strain evidence="7 8">Sp-1</strain>
    </source>
</reference>
<dbReference type="InterPro" id="IPR052156">
    <property type="entry name" value="BCAA_Transport_ATP-bd_LivF"/>
</dbReference>
<dbReference type="EMBL" id="VWNA01000003">
    <property type="protein sequence ID" value="MQT15156.1"/>
    <property type="molecule type" value="Genomic_DNA"/>
</dbReference>